<evidence type="ECO:0000256" key="12">
    <source>
        <dbReference type="SAM" id="MobiDB-lite"/>
    </source>
</evidence>
<keyword evidence="4 10" id="KW-0227">DNA damage</keyword>
<sequence>MATDTQPAGATSGPEGMNGSSDGGGGGVVCTVDKALFLERMRRIYKSWKRQKTSTWGNASALAFVFGGSTDVTYSKSLALMYHLFGAELQHVLLVLLPDKVLIVAGAGTHQALRAYGAEGSNGGGGVKSEEDGGDLQVVVSRWDEGEGQTLTETVEEIRASGKAGSGNESVEGPSKVGGLTKDKAEGPLAERWKKLFPGPADAPVAEIVDVAAPMGLLLALKDEVAAKNMEVAARITSKVFKKCLVQRIEDVIDEDASIRHDALAEEVESVVRDPSKIDLKVPKEDMESCYFPIVQSGGEYDIKASAETTSKPLQQDIILCSMGVSYRGYCANVARTILIDPPKKVQEAYKALASTFEACLDAMRPGEPLKAVQEACRAHLEKRHPEYLPFLPKTLGSCIGAEFRDPTLLLNAKAVATFKPRMYFNLVVGFQNVPLTPQDRKRAKAGAAAAKLEHFSLLLADTVRIPESGSASLDEKLVTRYDYQLAKVMWEIGEEGEGEDDQDGEDEGEHRSRQDAASARAIANILPSRLRERKREGEDGLSQGEIDKQMKALLLRKMKERAEKAGKSGRKEAVEEEGEVEEIQAYRSTEQYPRDMRANQVFVDMEREAVLLPIHGMHVPFHIATIKNVVQPEPDAAAYLRINFYSPGQTLGKDAPGIMSKLVQAHGQKAGFVKEMLFRSLEHRNLNNAYRLIQELRKRARQREKDAKEEADLVEQEKIVLLKNQRVHKLQDVVMRPHISGRKTMGTLEAHANGLRFRSKKQEVVDIMYANVRNAIFQPCYSDLNVLIHFHLKDPIMINKKKAQDVQFYTEVVESVINMEGARRSTYDPDEIEEEQRERVLKKRLNDLFKDFAQRVQQVAQAHDHLLEFDAPYRDLAFSGTPHREMVTVHFSAQCIMSVSEAPFFVVPLDDIEHVHFERVMPSGKNLDMVIILKDFDKEPLTINSIPREHFVKIEQTLLDVEVTFTYGMQSWKWKEVLAGAKEDEDFYSSVDSDGSEKDPGWAIFLPKEAGEGSDSEEDEDEDSEFEANSESEEDEEDEEDESDFEEEEEEEESESDFDEEEEDDYSDADWEKQEKRLMAEDRMKDRGMEEEETRKRPKGGGGSRRGPPPKRSRR</sequence>
<dbReference type="GO" id="GO:0006281">
    <property type="term" value="P:DNA repair"/>
    <property type="evidence" value="ECO:0007669"/>
    <property type="project" value="UniProtKB-UniRule"/>
</dbReference>
<keyword evidence="9 10" id="KW-0539">Nucleus</keyword>
<evidence type="ECO:0000256" key="11">
    <source>
        <dbReference type="SAM" id="Coils"/>
    </source>
</evidence>
<evidence type="ECO:0000256" key="10">
    <source>
        <dbReference type="RuleBase" id="RU367052"/>
    </source>
</evidence>
<feature type="compositionally biased region" description="Acidic residues" evidence="12">
    <location>
        <begin position="496"/>
        <end position="508"/>
    </location>
</feature>
<evidence type="ECO:0000256" key="6">
    <source>
        <dbReference type="ARBA" id="ARBA00023054"/>
    </source>
</evidence>
<dbReference type="SMART" id="SM01287">
    <property type="entry name" value="Rtt106"/>
    <property type="match status" value="1"/>
</dbReference>
<dbReference type="Gene3D" id="3.40.350.10">
    <property type="entry name" value="Creatinase/prolidase N-terminal domain"/>
    <property type="match status" value="1"/>
</dbReference>
<dbReference type="InterPro" id="IPR040258">
    <property type="entry name" value="Spt16"/>
</dbReference>
<dbReference type="GO" id="GO:0035101">
    <property type="term" value="C:FACT complex"/>
    <property type="evidence" value="ECO:0007669"/>
    <property type="project" value="UniProtKB-UniRule"/>
</dbReference>
<dbReference type="InterPro" id="IPR056595">
    <property type="entry name" value="Fact-SPT16_PH"/>
</dbReference>
<feature type="coiled-coil region" evidence="11">
    <location>
        <begin position="684"/>
        <end position="718"/>
    </location>
</feature>
<dbReference type="Gene3D" id="3.90.230.10">
    <property type="entry name" value="Creatinase/methionine aminopeptidase superfamily"/>
    <property type="match status" value="1"/>
</dbReference>
<dbReference type="FunFam" id="2.30.29.150:FF:000004">
    <property type="entry name" value="FACT complex subunit SPT16"/>
    <property type="match status" value="1"/>
</dbReference>
<dbReference type="Gene3D" id="2.30.29.210">
    <property type="entry name" value="FACT complex subunit Spt16p/Cdc68p"/>
    <property type="match status" value="1"/>
</dbReference>
<comment type="similarity">
    <text evidence="1 10">Belongs to the peptidase M24 family. SPT16 subfamily.</text>
</comment>
<evidence type="ECO:0000256" key="5">
    <source>
        <dbReference type="ARBA" id="ARBA00023015"/>
    </source>
</evidence>
<evidence type="ECO:0000313" key="16">
    <source>
        <dbReference type="EMBL" id="EWM30360.1"/>
    </source>
</evidence>
<dbReference type="SMART" id="SM01286">
    <property type="entry name" value="SPT16"/>
    <property type="match status" value="1"/>
</dbReference>
<evidence type="ECO:0000256" key="7">
    <source>
        <dbReference type="ARBA" id="ARBA00023163"/>
    </source>
</evidence>
<comment type="function">
    <text evidence="10">Component of the FACT complex, a general chromatin factor that acts to reorganize nucleosomes. The FACT complex is involved in multiple processes that require DNA as a template such as mRNA elongation, DNA replication and DNA repair. During transcription elongation the FACT complex acts as a histone chaperone that both destabilizes and restores nucleosomal structure. It facilitates the passage of RNA polymerase II and transcription by promoting the dissociation of one histone H2A-H2B dimer from the nucleosome, then subsequently promotes the reestablishment of the nucleosome following the passage of RNA polymerase II.</text>
</comment>
<feature type="compositionally biased region" description="Basic and acidic residues" evidence="12">
    <location>
        <begin position="1071"/>
        <end position="1089"/>
    </location>
</feature>
<keyword evidence="5 10" id="KW-0805">Transcription regulation</keyword>
<dbReference type="Pfam" id="PF14826">
    <property type="entry name" value="FACT-Spt16_Nlob"/>
    <property type="match status" value="1"/>
</dbReference>
<evidence type="ECO:0000256" key="1">
    <source>
        <dbReference type="ARBA" id="ARBA00010779"/>
    </source>
</evidence>
<dbReference type="InterPro" id="IPR029149">
    <property type="entry name" value="Creatin/AminoP/Spt16_N"/>
</dbReference>
<dbReference type="EMBL" id="AZIL01000037">
    <property type="protein sequence ID" value="EWM30360.1"/>
    <property type="molecule type" value="Genomic_DNA"/>
</dbReference>
<keyword evidence="3 10" id="KW-0235">DNA replication</keyword>
<name>W7TT12_9STRA</name>
<dbReference type="GO" id="GO:0006260">
    <property type="term" value="P:DNA replication"/>
    <property type="evidence" value="ECO:0007669"/>
    <property type="project" value="UniProtKB-KW"/>
</dbReference>
<keyword evidence="17" id="KW-1185">Reference proteome</keyword>
<dbReference type="AlphaFoldDB" id="W7TT12"/>
<dbReference type="PANTHER" id="PTHR13980:SF15">
    <property type="entry name" value="FACT COMPLEX SUBUNIT SPT16"/>
    <property type="match status" value="1"/>
</dbReference>
<dbReference type="Pfam" id="PF08644">
    <property type="entry name" value="SPT16"/>
    <property type="match status" value="1"/>
</dbReference>
<feature type="domain" description="Histone chaperone RTT106/FACT complex subunit SPT16-like middle" evidence="15">
    <location>
        <begin position="879"/>
        <end position="969"/>
    </location>
</feature>
<evidence type="ECO:0000256" key="3">
    <source>
        <dbReference type="ARBA" id="ARBA00022705"/>
    </source>
</evidence>
<dbReference type="GO" id="GO:0006368">
    <property type="term" value="P:transcription elongation by RNA polymerase II"/>
    <property type="evidence" value="ECO:0007669"/>
    <property type="project" value="TreeGrafter"/>
</dbReference>
<dbReference type="Gene3D" id="2.30.29.150">
    <property type="match status" value="1"/>
</dbReference>
<gene>
    <name evidence="16" type="ORF">Naga_100026g25</name>
</gene>
<feature type="region of interest" description="Disordered" evidence="12">
    <location>
        <begin position="159"/>
        <end position="183"/>
    </location>
</feature>
<protein>
    <recommendedName>
        <fullName evidence="10">FACT complex subunit</fullName>
    </recommendedName>
</protein>
<dbReference type="InterPro" id="IPR036005">
    <property type="entry name" value="Creatinase/aminopeptidase-like"/>
</dbReference>
<keyword evidence="8 10" id="KW-0234">DNA repair</keyword>
<reference evidence="16 17" key="1">
    <citation type="journal article" date="2014" name="Mol. Plant">
        <title>Chromosome Scale Genome Assembly and Transcriptome Profiling of Nannochloropsis gaditana in Nitrogen Depletion.</title>
        <authorList>
            <person name="Corteggiani Carpinelli E."/>
            <person name="Telatin A."/>
            <person name="Vitulo N."/>
            <person name="Forcato C."/>
            <person name="D'Angelo M."/>
            <person name="Schiavon R."/>
            <person name="Vezzi A."/>
            <person name="Giacometti G.M."/>
            <person name="Morosinotto T."/>
            <person name="Valle G."/>
        </authorList>
    </citation>
    <scope>NUCLEOTIDE SEQUENCE [LARGE SCALE GENOMIC DNA]</scope>
    <source>
        <strain evidence="16 17">B-31</strain>
    </source>
</reference>
<feature type="domain" description="FACT complex subunit SPT16 N-terminal lobe" evidence="13">
    <location>
        <begin position="32"/>
        <end position="215"/>
    </location>
</feature>
<keyword evidence="7 10" id="KW-0804">Transcription</keyword>
<evidence type="ECO:0000259" key="14">
    <source>
        <dbReference type="SMART" id="SM01286"/>
    </source>
</evidence>
<dbReference type="InterPro" id="IPR011993">
    <property type="entry name" value="PH-like_dom_sf"/>
</dbReference>
<dbReference type="SMART" id="SM01285">
    <property type="entry name" value="FACT-Spt16_Nlob"/>
    <property type="match status" value="1"/>
</dbReference>
<organism evidence="16 17">
    <name type="scientific">Nannochloropsis gaditana</name>
    <dbReference type="NCBI Taxonomy" id="72520"/>
    <lineage>
        <taxon>Eukaryota</taxon>
        <taxon>Sar</taxon>
        <taxon>Stramenopiles</taxon>
        <taxon>Ochrophyta</taxon>
        <taxon>Eustigmatophyceae</taxon>
        <taxon>Eustigmatales</taxon>
        <taxon>Monodopsidaceae</taxon>
        <taxon>Nannochloropsis</taxon>
    </lineage>
</organism>
<dbReference type="Gene3D" id="2.30.29.30">
    <property type="entry name" value="Pleckstrin-homology domain (PH domain)/Phosphotyrosine-binding domain (PTB)"/>
    <property type="match status" value="1"/>
</dbReference>
<dbReference type="PANTHER" id="PTHR13980">
    <property type="entry name" value="CDC68 RELATED"/>
    <property type="match status" value="1"/>
</dbReference>
<evidence type="ECO:0000256" key="4">
    <source>
        <dbReference type="ARBA" id="ARBA00022763"/>
    </source>
</evidence>
<feature type="region of interest" description="Disordered" evidence="12">
    <location>
        <begin position="496"/>
        <end position="520"/>
    </location>
</feature>
<feature type="compositionally biased region" description="Acidic residues" evidence="12">
    <location>
        <begin position="1013"/>
        <end position="1070"/>
    </location>
</feature>
<evidence type="ECO:0000256" key="8">
    <source>
        <dbReference type="ARBA" id="ARBA00023204"/>
    </source>
</evidence>
<dbReference type="FunFam" id="3.90.230.10:FF:000005">
    <property type="entry name" value="FACT complex subunit spt16"/>
    <property type="match status" value="1"/>
</dbReference>
<feature type="domain" description="FACT complex subunit SPT16 middle" evidence="14">
    <location>
        <begin position="602"/>
        <end position="758"/>
    </location>
</feature>
<evidence type="ECO:0000259" key="15">
    <source>
        <dbReference type="SMART" id="SM01287"/>
    </source>
</evidence>
<comment type="subcellular location">
    <subcellularLocation>
        <location evidence="10">Nucleus</location>
    </subcellularLocation>
    <subcellularLocation>
        <location evidence="10">Chromosome</location>
    </subcellularLocation>
</comment>
<evidence type="ECO:0000256" key="9">
    <source>
        <dbReference type="ARBA" id="ARBA00023242"/>
    </source>
</evidence>
<dbReference type="OrthoDB" id="10251642at2759"/>
<keyword evidence="2 10" id="KW-0158">Chromosome</keyword>
<proteinExistence type="inferred from homology"/>
<dbReference type="Pfam" id="PF08512">
    <property type="entry name" value="Rttp106-like_middle"/>
    <property type="match status" value="1"/>
</dbReference>
<accession>W7TT12</accession>
<dbReference type="SUPFAM" id="SSF55920">
    <property type="entry name" value="Creatinase/aminopeptidase"/>
    <property type="match status" value="1"/>
</dbReference>
<dbReference type="InterPro" id="IPR029148">
    <property type="entry name" value="FACT-SPT16_Nlobe"/>
</dbReference>
<dbReference type="Proteomes" id="UP000019335">
    <property type="component" value="Chromosome 1"/>
</dbReference>
<dbReference type="InterPro" id="IPR013719">
    <property type="entry name" value="RTT106/SPT16-like_middle_dom"/>
</dbReference>
<dbReference type="Pfam" id="PF00557">
    <property type="entry name" value="Peptidase_M24"/>
    <property type="match status" value="1"/>
</dbReference>
<dbReference type="Pfam" id="PF24824">
    <property type="entry name" value="PH_SPT16"/>
    <property type="match status" value="1"/>
</dbReference>
<dbReference type="GO" id="GO:0031491">
    <property type="term" value="F:nucleosome binding"/>
    <property type="evidence" value="ECO:0007669"/>
    <property type="project" value="TreeGrafter"/>
</dbReference>
<dbReference type="InterPro" id="IPR013953">
    <property type="entry name" value="FACT_SPT16_M"/>
</dbReference>
<comment type="subunit">
    <text evidence="10">Component of the FACT complex.</text>
</comment>
<evidence type="ECO:0000313" key="17">
    <source>
        <dbReference type="Proteomes" id="UP000019335"/>
    </source>
</evidence>
<feature type="region of interest" description="Disordered" evidence="12">
    <location>
        <begin position="1"/>
        <end position="25"/>
    </location>
</feature>
<dbReference type="InterPro" id="IPR000994">
    <property type="entry name" value="Pept_M24"/>
</dbReference>
<comment type="caution">
    <text evidence="16">The sequence shown here is derived from an EMBL/GenBank/DDBJ whole genome shotgun (WGS) entry which is preliminary data.</text>
</comment>
<evidence type="ECO:0000259" key="13">
    <source>
        <dbReference type="SMART" id="SM01285"/>
    </source>
</evidence>
<evidence type="ECO:0000256" key="2">
    <source>
        <dbReference type="ARBA" id="ARBA00022454"/>
    </source>
</evidence>
<dbReference type="FunFam" id="2.30.29.210:FF:000001">
    <property type="entry name" value="FACT complex subunit spt16"/>
    <property type="match status" value="1"/>
</dbReference>
<keyword evidence="6 11" id="KW-0175">Coiled coil</keyword>
<feature type="region of interest" description="Disordered" evidence="12">
    <location>
        <begin position="989"/>
        <end position="1116"/>
    </location>
</feature>